<feature type="non-terminal residue" evidence="1">
    <location>
        <position position="1"/>
    </location>
</feature>
<organism evidence="1 2">
    <name type="scientific">Kipferlia bialata</name>
    <dbReference type="NCBI Taxonomy" id="797122"/>
    <lineage>
        <taxon>Eukaryota</taxon>
        <taxon>Metamonada</taxon>
        <taxon>Carpediemonas-like organisms</taxon>
        <taxon>Kipferlia</taxon>
    </lineage>
</organism>
<evidence type="ECO:0000313" key="2">
    <source>
        <dbReference type="Proteomes" id="UP000265618"/>
    </source>
</evidence>
<dbReference type="AlphaFoldDB" id="A0A391NKV8"/>
<dbReference type="EMBL" id="BDIP01000994">
    <property type="protein sequence ID" value="GCA62611.1"/>
    <property type="molecule type" value="Genomic_DNA"/>
</dbReference>
<name>A0A391NKV8_9EUKA</name>
<evidence type="ECO:0000313" key="1">
    <source>
        <dbReference type="EMBL" id="GCA62611.1"/>
    </source>
</evidence>
<sequence>GHDSAMVVMAYTDPSFNRESAERMLNHWLRVMDVIRERGPKVTLTQLYEAVGDSPE</sequence>
<keyword evidence="2" id="KW-1185">Reference proteome</keyword>
<dbReference type="Proteomes" id="UP000265618">
    <property type="component" value="Unassembled WGS sequence"/>
</dbReference>
<accession>A0A391NKV8</accession>
<reference evidence="1 2" key="1">
    <citation type="journal article" date="2018" name="PLoS ONE">
        <title>The draft genome of Kipferlia bialata reveals reductive genome evolution in fornicate parasites.</title>
        <authorList>
            <person name="Tanifuji G."/>
            <person name="Takabayashi S."/>
            <person name="Kume K."/>
            <person name="Takagi M."/>
            <person name="Nakayama T."/>
            <person name="Kamikawa R."/>
            <person name="Inagaki Y."/>
            <person name="Hashimoto T."/>
        </authorList>
    </citation>
    <scope>NUCLEOTIDE SEQUENCE [LARGE SCALE GENOMIC DNA]</scope>
    <source>
        <strain evidence="1">NY0173</strain>
    </source>
</reference>
<protein>
    <submittedName>
        <fullName evidence="1">Uncharacterized protein</fullName>
    </submittedName>
</protein>
<proteinExistence type="predicted"/>
<comment type="caution">
    <text evidence="1">The sequence shown here is derived from an EMBL/GenBank/DDBJ whole genome shotgun (WGS) entry which is preliminary data.</text>
</comment>
<gene>
    <name evidence="1" type="ORF">KIPB_004602</name>
</gene>